<evidence type="ECO:0000313" key="3">
    <source>
        <dbReference type="Proteomes" id="UP000196435"/>
    </source>
</evidence>
<keyword evidence="1" id="KW-0812">Transmembrane</keyword>
<keyword evidence="1" id="KW-1133">Transmembrane helix</keyword>
<dbReference type="Proteomes" id="UP000196435">
    <property type="component" value="Unassembled WGS sequence"/>
</dbReference>
<dbReference type="AlphaFoldDB" id="A0A1N6MQB0"/>
<evidence type="ECO:0000313" key="2">
    <source>
        <dbReference type="EMBL" id="SIP70939.1"/>
    </source>
</evidence>
<organism evidence="2 3">
    <name type="scientific">Xenorhabdus innexi</name>
    <dbReference type="NCBI Taxonomy" id="290109"/>
    <lineage>
        <taxon>Bacteria</taxon>
        <taxon>Pseudomonadati</taxon>
        <taxon>Pseudomonadota</taxon>
        <taxon>Gammaproteobacteria</taxon>
        <taxon>Enterobacterales</taxon>
        <taxon>Morganellaceae</taxon>
        <taxon>Xenorhabdus</taxon>
    </lineage>
</organism>
<dbReference type="EMBL" id="FTLG01000001">
    <property type="protein sequence ID" value="SIP70939.1"/>
    <property type="molecule type" value="Genomic_DNA"/>
</dbReference>
<protein>
    <submittedName>
        <fullName evidence="2">Uncharacterized protein</fullName>
    </submittedName>
</protein>
<proteinExistence type="predicted"/>
<keyword evidence="1" id="KW-0472">Membrane</keyword>
<accession>A0A1N6MQB0</accession>
<evidence type="ECO:0000256" key="1">
    <source>
        <dbReference type="SAM" id="Phobius"/>
    </source>
</evidence>
<reference evidence="3" key="1">
    <citation type="submission" date="2016-12" db="EMBL/GenBank/DDBJ databases">
        <authorList>
            <person name="Gaudriault S."/>
        </authorList>
    </citation>
    <scope>NUCLEOTIDE SEQUENCE [LARGE SCALE GENOMIC DNA]</scope>
    <source>
        <strain evidence="3">HGB1681 (deposited as PTA-6826 in the American Type Culture Collection)</strain>
    </source>
</reference>
<gene>
    <name evidence="2" type="ORF">XIS1_10006</name>
</gene>
<feature type="transmembrane region" description="Helical" evidence="1">
    <location>
        <begin position="21"/>
        <end position="41"/>
    </location>
</feature>
<name>A0A1N6MQB0_9GAMM</name>
<sequence>MGSIILVLAKNRKKLLYINKINVKVIIFIRFVCYGIYFIFISTGEEKIESMNDYLFLKIL</sequence>